<reference evidence="2" key="1">
    <citation type="journal article" date="2019" name="Int. J. Syst. Evol. Microbiol.">
        <title>The Global Catalogue of Microorganisms (GCM) 10K type strain sequencing project: providing services to taxonomists for standard genome sequencing and annotation.</title>
        <authorList>
            <consortium name="The Broad Institute Genomics Platform"/>
            <consortium name="The Broad Institute Genome Sequencing Center for Infectious Disease"/>
            <person name="Wu L."/>
            <person name="Ma J."/>
        </authorList>
    </citation>
    <scope>NUCLEOTIDE SEQUENCE [LARGE SCALE GENOMIC DNA]</scope>
    <source>
        <strain evidence="2">KCTC 33576</strain>
    </source>
</reference>
<dbReference type="EMBL" id="JBHUOP010000001">
    <property type="protein sequence ID" value="MFD2838996.1"/>
    <property type="molecule type" value="Genomic_DNA"/>
</dbReference>
<gene>
    <name evidence="1" type="ORF">ACFSYH_00210</name>
</gene>
<evidence type="ECO:0000313" key="2">
    <source>
        <dbReference type="Proteomes" id="UP001597391"/>
    </source>
</evidence>
<accession>A0ABW5X9H2</accession>
<protein>
    <submittedName>
        <fullName evidence="1">Winged helix DNA-binding domain-containing protein</fullName>
    </submittedName>
</protein>
<dbReference type="Pfam" id="PF06224">
    <property type="entry name" value="AlkZ-like"/>
    <property type="match status" value="1"/>
</dbReference>
<dbReference type="Proteomes" id="UP001597391">
    <property type="component" value="Unassembled WGS sequence"/>
</dbReference>
<name>A0ABW5X9H2_9MICO</name>
<dbReference type="PANTHER" id="PTHR38479">
    <property type="entry name" value="LMO0824 PROTEIN"/>
    <property type="match status" value="1"/>
</dbReference>
<dbReference type="RefSeq" id="WP_377464395.1">
    <property type="nucleotide sequence ID" value="NZ_JBHUOP010000001.1"/>
</dbReference>
<dbReference type="PANTHER" id="PTHR38479:SF2">
    <property type="entry name" value="WINGED HELIX DNA-BINDING DOMAIN-CONTAINING PROTEIN"/>
    <property type="match status" value="1"/>
</dbReference>
<keyword evidence="1" id="KW-0238">DNA-binding</keyword>
<comment type="caution">
    <text evidence="1">The sequence shown here is derived from an EMBL/GenBank/DDBJ whole genome shotgun (WGS) entry which is preliminary data.</text>
</comment>
<dbReference type="GO" id="GO:0003677">
    <property type="term" value="F:DNA binding"/>
    <property type="evidence" value="ECO:0007669"/>
    <property type="project" value="UniProtKB-KW"/>
</dbReference>
<dbReference type="InterPro" id="IPR009351">
    <property type="entry name" value="AlkZ-like"/>
</dbReference>
<evidence type="ECO:0000313" key="1">
    <source>
        <dbReference type="EMBL" id="MFD2838996.1"/>
    </source>
</evidence>
<organism evidence="1 2">
    <name type="scientific">Populibacterium corticicola</name>
    <dbReference type="NCBI Taxonomy" id="1812826"/>
    <lineage>
        <taxon>Bacteria</taxon>
        <taxon>Bacillati</taxon>
        <taxon>Actinomycetota</taxon>
        <taxon>Actinomycetes</taxon>
        <taxon>Micrococcales</taxon>
        <taxon>Jonesiaceae</taxon>
        <taxon>Populibacterium</taxon>
    </lineage>
</organism>
<sequence>MTIASMPRLRTRELISLRLSALGLHRPPRGSGIEHSLAQTHRMLAVQGQDLPGTLWAIAARSDTATRAQVEDLFNSGQLIRTWVFRGTLHVLTREQAVRVMSLMGPRALKTSTRRRADLGLTEAVIDRARETLIEALRDQDGLTRAEVRQLWSHAGLALEDGRLYHLIVTCCMHGDVVWGAIDGTDQKLSLAPWHTGSEGSALKFPHDVDETYDHIIRGIIAGRGPLSAEDISYWSTFGKSVVARSLERLATDLTWVTVPHSTVPFVAPTEQLDAALPSKLPGAHLNAGFDELLLGYRDRSPQLVPGDIDRIVPGRNGMFKAHVVRNGVVAGTWTRKDRSKDSAVLVSLFDGQAPNAAFEKALARQAIRYGRYLERPVSFSLV</sequence>
<keyword evidence="2" id="KW-1185">Reference proteome</keyword>
<proteinExistence type="predicted"/>